<name>A0ABU0Q0K3_STRAH</name>
<protein>
    <recommendedName>
        <fullName evidence="4">CU044_5270 family protein</fullName>
    </recommendedName>
</protein>
<dbReference type="EMBL" id="JAUSYA010000001">
    <property type="protein sequence ID" value="MDQ0684104.1"/>
    <property type="molecule type" value="Genomic_DNA"/>
</dbReference>
<proteinExistence type="predicted"/>
<feature type="compositionally biased region" description="Gly residues" evidence="1">
    <location>
        <begin position="100"/>
        <end position="117"/>
    </location>
</feature>
<dbReference type="Proteomes" id="UP001243364">
    <property type="component" value="Unassembled WGS sequence"/>
</dbReference>
<evidence type="ECO:0000313" key="3">
    <source>
        <dbReference type="Proteomes" id="UP001243364"/>
    </source>
</evidence>
<gene>
    <name evidence="2" type="ORF">QFZ56_003067</name>
</gene>
<sequence>MNSPEELEELARLLPSDPVERGLPPERHSHHKDLLMQLIDRDAAAAAPSRPHPFSRPRRLSRPVLLTACVAVAVAATLTVGLADGRQEAGRGHSATATPGSGGHGVDGGRGTGGDSGRGAVVTLDRIAAVALRTDVEPVRDSQYVYVRTRVAENEADWEQPVRPGSLHDRETWFSQDRKPLTEYGMTRENGKDYPIRILVPEGSAGEVAGIDRPTYAWLASLPTDPAALLRRIYAETPVGDGEDRDQAVFDRIGGLVREQVMPSATAAAIYRATARIPGVTEVDDAVDAAGRHGIAIAREDTKMGLRTEWIFDPGTLEYLGERTVLSRNSAMGAAGTVFDTRAVLERAVVDRKGARPGPDSRS</sequence>
<keyword evidence="3" id="KW-1185">Reference proteome</keyword>
<organism evidence="2 3">
    <name type="scientific">Streptomyces achromogenes</name>
    <dbReference type="NCBI Taxonomy" id="67255"/>
    <lineage>
        <taxon>Bacteria</taxon>
        <taxon>Bacillati</taxon>
        <taxon>Actinomycetota</taxon>
        <taxon>Actinomycetes</taxon>
        <taxon>Kitasatosporales</taxon>
        <taxon>Streptomycetaceae</taxon>
        <taxon>Streptomyces</taxon>
    </lineage>
</organism>
<feature type="compositionally biased region" description="Basic and acidic residues" evidence="1">
    <location>
        <begin position="18"/>
        <end position="27"/>
    </location>
</feature>
<dbReference type="InterPro" id="IPR047789">
    <property type="entry name" value="CU044_5270-like"/>
</dbReference>
<dbReference type="RefSeq" id="WP_307043289.1">
    <property type="nucleotide sequence ID" value="NZ_JAUSYA010000001.1"/>
</dbReference>
<accession>A0ABU0Q0K3</accession>
<feature type="region of interest" description="Disordered" evidence="1">
    <location>
        <begin position="87"/>
        <end position="117"/>
    </location>
</feature>
<feature type="region of interest" description="Disordered" evidence="1">
    <location>
        <begin position="1"/>
        <end position="27"/>
    </location>
</feature>
<comment type="caution">
    <text evidence="2">The sequence shown here is derived from an EMBL/GenBank/DDBJ whole genome shotgun (WGS) entry which is preliminary data.</text>
</comment>
<evidence type="ECO:0000313" key="2">
    <source>
        <dbReference type="EMBL" id="MDQ0684104.1"/>
    </source>
</evidence>
<evidence type="ECO:0008006" key="4">
    <source>
        <dbReference type="Google" id="ProtNLM"/>
    </source>
</evidence>
<reference evidence="2 3" key="1">
    <citation type="submission" date="2023-07" db="EMBL/GenBank/DDBJ databases">
        <title>Comparative genomics of wheat-associated soil bacteria to identify genetic determinants of phenazine resistance.</title>
        <authorList>
            <person name="Mouncey N."/>
        </authorList>
    </citation>
    <scope>NUCLEOTIDE SEQUENCE [LARGE SCALE GENOMIC DNA]</scope>
    <source>
        <strain evidence="2 3">W4I19-2</strain>
    </source>
</reference>
<evidence type="ECO:0000256" key="1">
    <source>
        <dbReference type="SAM" id="MobiDB-lite"/>
    </source>
</evidence>
<dbReference type="NCBIfam" id="NF038083">
    <property type="entry name" value="CU044_5270_fam"/>
    <property type="match status" value="1"/>
</dbReference>